<name>A0A4D7BES5_9HYPH</name>
<evidence type="ECO:0000256" key="3">
    <source>
        <dbReference type="ARBA" id="ARBA00021874"/>
    </source>
</evidence>
<dbReference type="SUPFAM" id="SSF75304">
    <property type="entry name" value="Amidase signature (AS) enzymes"/>
    <property type="match status" value="1"/>
</dbReference>
<dbReference type="KEGG" id="pstg:E8M01_28160"/>
<evidence type="ECO:0000256" key="1">
    <source>
        <dbReference type="ARBA" id="ARBA00003871"/>
    </source>
</evidence>
<keyword evidence="5" id="KW-0378">Hydrolase</keyword>
<dbReference type="Gene3D" id="3.90.1300.10">
    <property type="entry name" value="Amidase signature (AS) domain"/>
    <property type="match status" value="1"/>
</dbReference>
<comment type="similarity">
    <text evidence="2">Belongs to the amidase family.</text>
</comment>
<dbReference type="OrthoDB" id="9814821at2"/>
<evidence type="ECO:0000313" key="6">
    <source>
        <dbReference type="Proteomes" id="UP000298781"/>
    </source>
</evidence>
<accession>A0A4D7BES5</accession>
<dbReference type="PANTHER" id="PTHR11895:SF7">
    <property type="entry name" value="GLUTAMYL-TRNA(GLN) AMIDOTRANSFERASE SUBUNIT A, MITOCHONDRIAL"/>
    <property type="match status" value="1"/>
</dbReference>
<evidence type="ECO:0000256" key="2">
    <source>
        <dbReference type="ARBA" id="ARBA00009199"/>
    </source>
</evidence>
<dbReference type="GO" id="GO:0016787">
    <property type="term" value="F:hydrolase activity"/>
    <property type="evidence" value="ECO:0007669"/>
    <property type="project" value="UniProtKB-KW"/>
</dbReference>
<comment type="function">
    <text evidence="1">Hydrolyzes indole-3-acetamide (IAM) into indole-3-acetic acid (IAA).</text>
</comment>
<dbReference type="EMBL" id="CP039690">
    <property type="protein sequence ID" value="QCI67756.1"/>
    <property type="molecule type" value="Genomic_DNA"/>
</dbReference>
<dbReference type="InterPro" id="IPR000120">
    <property type="entry name" value="Amidase"/>
</dbReference>
<dbReference type="InterPro" id="IPR020556">
    <property type="entry name" value="Amidase_CS"/>
</dbReference>
<dbReference type="InterPro" id="IPR036928">
    <property type="entry name" value="AS_sf"/>
</dbReference>
<evidence type="ECO:0000313" key="5">
    <source>
        <dbReference type="EMBL" id="QCI67756.1"/>
    </source>
</evidence>
<dbReference type="AlphaFoldDB" id="A0A4D7BES5"/>
<protein>
    <recommendedName>
        <fullName evidence="3">Indoleacetamide hydrolase</fullName>
    </recommendedName>
</protein>
<evidence type="ECO:0000259" key="4">
    <source>
        <dbReference type="Pfam" id="PF01425"/>
    </source>
</evidence>
<dbReference type="NCBIfam" id="NF004815">
    <property type="entry name" value="PRK06169.1"/>
    <property type="match status" value="1"/>
</dbReference>
<proteinExistence type="inferred from homology"/>
<dbReference type="PANTHER" id="PTHR11895">
    <property type="entry name" value="TRANSAMIDASE"/>
    <property type="match status" value="1"/>
</dbReference>
<dbReference type="RefSeq" id="WP_136963183.1">
    <property type="nucleotide sequence ID" value="NZ_CP039690.1"/>
</dbReference>
<feature type="domain" description="Amidase" evidence="4">
    <location>
        <begin position="32"/>
        <end position="447"/>
    </location>
</feature>
<organism evidence="5 6">
    <name type="scientific">Phreatobacter stygius</name>
    <dbReference type="NCBI Taxonomy" id="1940610"/>
    <lineage>
        <taxon>Bacteria</taxon>
        <taxon>Pseudomonadati</taxon>
        <taxon>Pseudomonadota</taxon>
        <taxon>Alphaproteobacteria</taxon>
        <taxon>Hyphomicrobiales</taxon>
        <taxon>Phreatobacteraceae</taxon>
        <taxon>Phreatobacter</taxon>
    </lineage>
</organism>
<sequence>MNDADCFLTIDQLQSRYAAATLTPTGVAILHLQRIARIEPALNAFQLIDADGALQAAADSTARWQAGRPIGPLDGVTVTIKDNVDIAGFPTRHGSLTVEDLPATADSPVVARLREAGAVILGKTRLPEFGWKGLTDGPLQDGPTRNPWNLGRSPGGSSGGSAACVAAGLGTFAFGNDGGGSIRIPASFCGLFGIKPTFGRVPHHPQEGLFATLVSGGPLTRTVAEAVAVLQVMARPDDRDWFALPPPEPGWLAGMAPKLTGLRLAYSPDFGGIAPDPDVRAGIEAAVAALRAAGADITEVGPVVSDLETAFGAFWIAGFARRLRQIPRERWDQLDPTFRALAERGLDVGVDAVLTGEAARAALGRELAAFHRDFDLLISPTVPRVAAPVETAYHSQGYDRWRDAVPYTLPFNLTGLPAATLPCGLSPERLPIGLQISGPKYSERLILEACLAVEQTLALPQPHPVLIAALDTIG</sequence>
<keyword evidence="6" id="KW-1185">Reference proteome</keyword>
<gene>
    <name evidence="5" type="ORF">E8M01_28160</name>
</gene>
<dbReference type="InterPro" id="IPR023631">
    <property type="entry name" value="Amidase_dom"/>
</dbReference>
<dbReference type="Proteomes" id="UP000298781">
    <property type="component" value="Chromosome"/>
</dbReference>
<dbReference type="PROSITE" id="PS00571">
    <property type="entry name" value="AMIDASES"/>
    <property type="match status" value="1"/>
</dbReference>
<dbReference type="Pfam" id="PF01425">
    <property type="entry name" value="Amidase"/>
    <property type="match status" value="1"/>
</dbReference>
<reference evidence="5 6" key="1">
    <citation type="submission" date="2019-04" db="EMBL/GenBank/DDBJ databases">
        <title>Phreatobacter aquaticus sp. nov.</title>
        <authorList>
            <person name="Choi A."/>
        </authorList>
    </citation>
    <scope>NUCLEOTIDE SEQUENCE [LARGE SCALE GENOMIC DNA]</scope>
    <source>
        <strain evidence="5 6">KCTC 52518</strain>
    </source>
</reference>